<feature type="compositionally biased region" description="Polar residues" evidence="1">
    <location>
        <begin position="157"/>
        <end position="171"/>
    </location>
</feature>
<sequence>MYTSNRRPKTYSGWDETEPRKGGSRSGGVAAVEGGLDLVWLGSSRAWIRFGFTYVGAYCGMGLVSDGVETGVVYFSCRTKDAKWKCNKTYKGLLPTSSQALYVRCPRTTKVHYLTNRYETHSPSFCPSLYGTPLCGSCQHSENHTRPNALAYPMPNTPVSLQARSGSSQDLPSHPLIQASLHSFRAPDYTQHDNTNQSPNNPTNHQPTPAKPSSRAQLSEGQKAQSPTPS</sequence>
<comment type="caution">
    <text evidence="2">The sequence shown here is derived from an EMBL/GenBank/DDBJ whole genome shotgun (WGS) entry which is preliminary data.</text>
</comment>
<reference evidence="2" key="1">
    <citation type="journal article" date="2020" name="Stud. Mycol.">
        <title>101 Dothideomycetes genomes: a test case for predicting lifestyles and emergence of pathogens.</title>
        <authorList>
            <person name="Haridas S."/>
            <person name="Albert R."/>
            <person name="Binder M."/>
            <person name="Bloem J."/>
            <person name="Labutti K."/>
            <person name="Salamov A."/>
            <person name="Andreopoulos B."/>
            <person name="Baker S."/>
            <person name="Barry K."/>
            <person name="Bills G."/>
            <person name="Bluhm B."/>
            <person name="Cannon C."/>
            <person name="Castanera R."/>
            <person name="Culley D."/>
            <person name="Daum C."/>
            <person name="Ezra D."/>
            <person name="Gonzalez J."/>
            <person name="Henrissat B."/>
            <person name="Kuo A."/>
            <person name="Liang C."/>
            <person name="Lipzen A."/>
            <person name="Lutzoni F."/>
            <person name="Magnuson J."/>
            <person name="Mondo S."/>
            <person name="Nolan M."/>
            <person name="Ohm R."/>
            <person name="Pangilinan J."/>
            <person name="Park H.-J."/>
            <person name="Ramirez L."/>
            <person name="Alfaro M."/>
            <person name="Sun H."/>
            <person name="Tritt A."/>
            <person name="Yoshinaga Y."/>
            <person name="Zwiers L.-H."/>
            <person name="Turgeon B."/>
            <person name="Goodwin S."/>
            <person name="Spatafora J."/>
            <person name="Crous P."/>
            <person name="Grigoriev I."/>
        </authorList>
    </citation>
    <scope>NUCLEOTIDE SEQUENCE</scope>
    <source>
        <strain evidence="2">CBS 690.94</strain>
    </source>
</reference>
<accession>A0A9P4UGQ7</accession>
<organism evidence="2 3">
    <name type="scientific">Karstenula rhodostoma CBS 690.94</name>
    <dbReference type="NCBI Taxonomy" id="1392251"/>
    <lineage>
        <taxon>Eukaryota</taxon>
        <taxon>Fungi</taxon>
        <taxon>Dikarya</taxon>
        <taxon>Ascomycota</taxon>
        <taxon>Pezizomycotina</taxon>
        <taxon>Dothideomycetes</taxon>
        <taxon>Pleosporomycetidae</taxon>
        <taxon>Pleosporales</taxon>
        <taxon>Massarineae</taxon>
        <taxon>Didymosphaeriaceae</taxon>
        <taxon>Karstenula</taxon>
    </lineage>
</organism>
<feature type="compositionally biased region" description="Polar residues" evidence="1">
    <location>
        <begin position="192"/>
        <end position="207"/>
    </location>
</feature>
<evidence type="ECO:0000313" key="3">
    <source>
        <dbReference type="Proteomes" id="UP000799764"/>
    </source>
</evidence>
<dbReference type="AlphaFoldDB" id="A0A9P4UGQ7"/>
<feature type="region of interest" description="Disordered" evidence="1">
    <location>
        <begin position="187"/>
        <end position="230"/>
    </location>
</feature>
<name>A0A9P4UGQ7_9PLEO</name>
<feature type="compositionally biased region" description="Polar residues" evidence="1">
    <location>
        <begin position="214"/>
        <end position="230"/>
    </location>
</feature>
<evidence type="ECO:0000256" key="1">
    <source>
        <dbReference type="SAM" id="MobiDB-lite"/>
    </source>
</evidence>
<gene>
    <name evidence="2" type="ORF">P171DRAFT_213684</name>
</gene>
<proteinExistence type="predicted"/>
<dbReference type="EMBL" id="MU001495">
    <property type="protein sequence ID" value="KAF2448492.1"/>
    <property type="molecule type" value="Genomic_DNA"/>
</dbReference>
<evidence type="ECO:0000313" key="2">
    <source>
        <dbReference type="EMBL" id="KAF2448492.1"/>
    </source>
</evidence>
<feature type="region of interest" description="Disordered" evidence="1">
    <location>
        <begin position="1"/>
        <end position="28"/>
    </location>
</feature>
<protein>
    <submittedName>
        <fullName evidence="2">Uncharacterized protein</fullName>
    </submittedName>
</protein>
<keyword evidence="3" id="KW-1185">Reference proteome</keyword>
<dbReference type="Proteomes" id="UP000799764">
    <property type="component" value="Unassembled WGS sequence"/>
</dbReference>
<feature type="region of interest" description="Disordered" evidence="1">
    <location>
        <begin position="147"/>
        <end position="174"/>
    </location>
</feature>